<evidence type="ECO:0000256" key="1">
    <source>
        <dbReference type="SAM" id="MobiDB-lite"/>
    </source>
</evidence>
<feature type="compositionally biased region" description="Basic and acidic residues" evidence="1">
    <location>
        <begin position="10"/>
        <end position="24"/>
    </location>
</feature>
<gene>
    <name evidence="3" type="ORF">AKJ39_04145</name>
</gene>
<evidence type="ECO:0000313" key="3">
    <source>
        <dbReference type="EMBL" id="KXA96785.1"/>
    </source>
</evidence>
<proteinExistence type="predicted"/>
<organism evidence="3 4">
    <name type="scientific">candidate division MSBL1 archaeon SCGC-AAA259J03</name>
    <dbReference type="NCBI Taxonomy" id="1698269"/>
    <lineage>
        <taxon>Archaea</taxon>
        <taxon>Methanobacteriati</taxon>
        <taxon>Methanobacteriota</taxon>
        <taxon>candidate division MSBL1</taxon>
    </lineage>
</organism>
<feature type="transmembrane region" description="Helical" evidence="2">
    <location>
        <begin position="107"/>
        <end position="130"/>
    </location>
</feature>
<reference evidence="3 4" key="1">
    <citation type="journal article" date="2016" name="Sci. Rep.">
        <title>Metabolic traits of an uncultured archaeal lineage -MSBL1- from brine pools of the Red Sea.</title>
        <authorList>
            <person name="Mwirichia R."/>
            <person name="Alam I."/>
            <person name="Rashid M."/>
            <person name="Vinu M."/>
            <person name="Ba-Alawi W."/>
            <person name="Anthony Kamau A."/>
            <person name="Kamanda Ngugi D."/>
            <person name="Goker M."/>
            <person name="Klenk H.P."/>
            <person name="Bajic V."/>
            <person name="Stingl U."/>
        </authorList>
    </citation>
    <scope>NUCLEOTIDE SEQUENCE [LARGE SCALE GENOMIC DNA]</scope>
    <source>
        <strain evidence="3">SCGC-AAA259J03</strain>
    </source>
</reference>
<accession>A0A656YV79</accession>
<name>A0A656YV79_9EURY</name>
<keyword evidence="2" id="KW-0472">Membrane</keyword>
<keyword evidence="2" id="KW-1133">Transmembrane helix</keyword>
<evidence type="ECO:0000313" key="4">
    <source>
        <dbReference type="Proteomes" id="UP000070257"/>
    </source>
</evidence>
<keyword evidence="2" id="KW-0812">Transmembrane</keyword>
<protein>
    <submittedName>
        <fullName evidence="3">Uncharacterized protein</fullName>
    </submittedName>
</protein>
<evidence type="ECO:0000256" key="2">
    <source>
        <dbReference type="SAM" id="Phobius"/>
    </source>
</evidence>
<sequence length="135" mass="16031">MVQRKRVSFRRPEFRKRRETDVKANKKDQLENLHRIHTITNEGYRKLHPRNGQRSLAYIKKRLIATSKKPLIWKNAKKKLLFPPLPPLLSGSGAWKGKMKRFSELKYYGVGLGVLSVMRCRYLFFGSFWLNDRRG</sequence>
<dbReference type="AlphaFoldDB" id="A0A656YV79"/>
<comment type="caution">
    <text evidence="3">The sequence shown here is derived from an EMBL/GenBank/DDBJ whole genome shotgun (WGS) entry which is preliminary data.</text>
</comment>
<dbReference type="Proteomes" id="UP000070257">
    <property type="component" value="Unassembled WGS sequence"/>
</dbReference>
<dbReference type="EMBL" id="LHXT01000082">
    <property type="protein sequence ID" value="KXA96785.1"/>
    <property type="molecule type" value="Genomic_DNA"/>
</dbReference>
<feature type="region of interest" description="Disordered" evidence="1">
    <location>
        <begin position="1"/>
        <end position="24"/>
    </location>
</feature>
<keyword evidence="4" id="KW-1185">Reference proteome</keyword>